<reference evidence="2 3" key="1">
    <citation type="submission" date="2015-09" db="EMBL/GenBank/DDBJ databases">
        <title>Draft genome sequence of Alicyclobacillus ferrooxydans DSM 22381.</title>
        <authorList>
            <person name="Hemp J."/>
        </authorList>
    </citation>
    <scope>NUCLEOTIDE SEQUENCE [LARGE SCALE GENOMIC DNA]</scope>
    <source>
        <strain evidence="2 3">TC-34</strain>
    </source>
</reference>
<feature type="transmembrane region" description="Helical" evidence="1">
    <location>
        <begin position="38"/>
        <end position="56"/>
    </location>
</feature>
<feature type="transmembrane region" description="Helical" evidence="1">
    <location>
        <begin position="62"/>
        <end position="82"/>
    </location>
</feature>
<keyword evidence="1" id="KW-1133">Transmembrane helix</keyword>
<keyword evidence="1" id="KW-0812">Transmembrane</keyword>
<evidence type="ECO:0000256" key="1">
    <source>
        <dbReference type="SAM" id="Phobius"/>
    </source>
</evidence>
<keyword evidence="3" id="KW-1185">Reference proteome</keyword>
<dbReference type="PATRIC" id="fig|471514.4.peg.3962"/>
<dbReference type="RefSeq" id="WP_054970826.1">
    <property type="nucleotide sequence ID" value="NZ_LJCO01000083.1"/>
</dbReference>
<dbReference type="AlphaFoldDB" id="A0A0N8PNP3"/>
<dbReference type="Proteomes" id="UP000050482">
    <property type="component" value="Unassembled WGS sequence"/>
</dbReference>
<comment type="caution">
    <text evidence="2">The sequence shown here is derived from an EMBL/GenBank/DDBJ whole genome shotgun (WGS) entry which is preliminary data.</text>
</comment>
<keyword evidence="1" id="KW-0472">Membrane</keyword>
<name>A0A0N8PNP3_9BACL</name>
<evidence type="ECO:0000313" key="3">
    <source>
        <dbReference type="Proteomes" id="UP000050482"/>
    </source>
</evidence>
<evidence type="ECO:0008006" key="4">
    <source>
        <dbReference type="Google" id="ProtNLM"/>
    </source>
</evidence>
<dbReference type="EMBL" id="LJCO01000083">
    <property type="protein sequence ID" value="KPV42085.1"/>
    <property type="molecule type" value="Genomic_DNA"/>
</dbReference>
<sequence>MSVEPGYVMNWIAAWIPILVIIVSFLLYTLMRGGTAPVLISTVLSFGVPFAVMKFFLTMNFWPWLLLYVFLSWTACWAANFVSKRRRQR</sequence>
<gene>
    <name evidence="2" type="ORF">AN477_19300</name>
</gene>
<protein>
    <recommendedName>
        <fullName evidence="4">DUF2651 domain-containing protein</fullName>
    </recommendedName>
</protein>
<organism evidence="2 3">
    <name type="scientific">Alicyclobacillus ferrooxydans</name>
    <dbReference type="NCBI Taxonomy" id="471514"/>
    <lineage>
        <taxon>Bacteria</taxon>
        <taxon>Bacillati</taxon>
        <taxon>Bacillota</taxon>
        <taxon>Bacilli</taxon>
        <taxon>Bacillales</taxon>
        <taxon>Alicyclobacillaceae</taxon>
        <taxon>Alicyclobacillus</taxon>
    </lineage>
</organism>
<evidence type="ECO:0000313" key="2">
    <source>
        <dbReference type="EMBL" id="KPV42085.1"/>
    </source>
</evidence>
<dbReference type="OrthoDB" id="2376771at2"/>
<feature type="transmembrane region" description="Helical" evidence="1">
    <location>
        <begin position="12"/>
        <end position="31"/>
    </location>
</feature>
<proteinExistence type="predicted"/>
<accession>A0A0N8PNP3</accession>